<reference evidence="3 4" key="1">
    <citation type="submission" date="2018-12" db="EMBL/GenBank/DDBJ databases">
        <title>Genome Sequence of Candidatus Viridilinea halotolerans isolated from saline sulfide-rich spring.</title>
        <authorList>
            <person name="Grouzdev D.S."/>
            <person name="Burganskaya E.I."/>
            <person name="Krutkina M.S."/>
            <person name="Sukhacheva M.V."/>
            <person name="Gorlenko V.M."/>
        </authorList>
    </citation>
    <scope>NUCLEOTIDE SEQUENCE [LARGE SCALE GENOMIC DNA]</scope>
    <source>
        <strain evidence="3">Chok-6</strain>
    </source>
</reference>
<evidence type="ECO:0000313" key="4">
    <source>
        <dbReference type="Proteomes" id="UP000280307"/>
    </source>
</evidence>
<sequence length="275" mass="30428">MPSSAFSYRLSVIGFGIRYPSPMKQPSPPPPRPNPWFLMPRPQPQATLRIFGFPHAGGGSLLFRPWLAQTPSHVEWCLAALPGREQRLNEPPLAQMGPLLEGLALAIAPLLDRPAIFLGHSMGAFIAFELIRKLMARGWAGPQLLAVSGQRAPHLPDPKPPFYHLPDAEFVAAIQRTYQSIPQELLADRALLQIFLPAMRADFTLIDTYRYQPGPPLPLPIVAFGGTDDALVPAANLAAWAQHTRSSFRQHLFAGGHFFLHGVRQEMLTCMLRGE</sequence>
<comment type="similarity">
    <text evidence="1">Belongs to the thioesterase family.</text>
</comment>
<dbReference type="InterPro" id="IPR029058">
    <property type="entry name" value="AB_hydrolase_fold"/>
</dbReference>
<proteinExistence type="inferred from homology"/>
<feature type="domain" description="Thioesterase" evidence="2">
    <location>
        <begin position="49"/>
        <end position="262"/>
    </location>
</feature>
<accession>A0A426U3J9</accession>
<gene>
    <name evidence="3" type="ORF">EI684_07250</name>
</gene>
<evidence type="ECO:0000313" key="3">
    <source>
        <dbReference type="EMBL" id="RRR74379.1"/>
    </source>
</evidence>
<dbReference type="InterPro" id="IPR001031">
    <property type="entry name" value="Thioesterase"/>
</dbReference>
<dbReference type="Gene3D" id="3.40.50.1820">
    <property type="entry name" value="alpha/beta hydrolase"/>
    <property type="match status" value="1"/>
</dbReference>
<protein>
    <submittedName>
        <fullName evidence="3">Thioesterase</fullName>
    </submittedName>
</protein>
<dbReference type="AlphaFoldDB" id="A0A426U3J9"/>
<dbReference type="Proteomes" id="UP000280307">
    <property type="component" value="Unassembled WGS sequence"/>
</dbReference>
<dbReference type="InterPro" id="IPR012223">
    <property type="entry name" value="TEII"/>
</dbReference>
<dbReference type="SUPFAM" id="SSF53474">
    <property type="entry name" value="alpha/beta-Hydrolases"/>
    <property type="match status" value="1"/>
</dbReference>
<dbReference type="PANTHER" id="PTHR11487:SF0">
    <property type="entry name" value="S-ACYL FATTY ACID SYNTHASE THIOESTERASE, MEDIUM CHAIN"/>
    <property type="match status" value="1"/>
</dbReference>
<dbReference type="GO" id="GO:0008610">
    <property type="term" value="P:lipid biosynthetic process"/>
    <property type="evidence" value="ECO:0007669"/>
    <property type="project" value="TreeGrafter"/>
</dbReference>
<dbReference type="PANTHER" id="PTHR11487">
    <property type="entry name" value="THIOESTERASE"/>
    <property type="match status" value="1"/>
</dbReference>
<name>A0A426U3J9_9CHLR</name>
<dbReference type="Pfam" id="PF00975">
    <property type="entry name" value="Thioesterase"/>
    <property type="match status" value="1"/>
</dbReference>
<dbReference type="EMBL" id="RSAS01000278">
    <property type="protein sequence ID" value="RRR74379.1"/>
    <property type="molecule type" value="Genomic_DNA"/>
</dbReference>
<evidence type="ECO:0000256" key="1">
    <source>
        <dbReference type="ARBA" id="ARBA00007169"/>
    </source>
</evidence>
<evidence type="ECO:0000259" key="2">
    <source>
        <dbReference type="Pfam" id="PF00975"/>
    </source>
</evidence>
<comment type="caution">
    <text evidence="3">The sequence shown here is derived from an EMBL/GenBank/DDBJ whole genome shotgun (WGS) entry which is preliminary data.</text>
</comment>
<organism evidence="3 4">
    <name type="scientific">Candidatus Viridilinea halotolerans</name>
    <dbReference type="NCBI Taxonomy" id="2491704"/>
    <lineage>
        <taxon>Bacteria</taxon>
        <taxon>Bacillati</taxon>
        <taxon>Chloroflexota</taxon>
        <taxon>Chloroflexia</taxon>
        <taxon>Chloroflexales</taxon>
        <taxon>Chloroflexineae</taxon>
        <taxon>Oscillochloridaceae</taxon>
        <taxon>Candidatus Viridilinea</taxon>
    </lineage>
</organism>